<dbReference type="AlphaFoldDB" id="A0A485LPZ6"/>
<protein>
    <submittedName>
        <fullName evidence="3">Aste57867_24286 protein</fullName>
    </submittedName>
</protein>
<keyword evidence="1" id="KW-0812">Transmembrane</keyword>
<dbReference type="Gene3D" id="1.25.40.10">
    <property type="entry name" value="Tetratricopeptide repeat domain"/>
    <property type="match status" value="2"/>
</dbReference>
<keyword evidence="4" id="KW-1185">Reference proteome</keyword>
<keyword evidence="1" id="KW-1133">Transmembrane helix</keyword>
<accession>A0A485LPZ6</accession>
<dbReference type="PANTHER" id="PTHR46082">
    <property type="entry name" value="ATP/GTP-BINDING PROTEIN-RELATED"/>
    <property type="match status" value="1"/>
</dbReference>
<dbReference type="SUPFAM" id="SSF48452">
    <property type="entry name" value="TPR-like"/>
    <property type="match status" value="1"/>
</dbReference>
<dbReference type="InterPro" id="IPR053137">
    <property type="entry name" value="NLR-like"/>
</dbReference>
<evidence type="ECO:0000313" key="3">
    <source>
        <dbReference type="EMBL" id="VFU00926.1"/>
    </source>
</evidence>
<dbReference type="EMBL" id="CAADRA010007410">
    <property type="protein sequence ID" value="VFU00926.1"/>
    <property type="molecule type" value="Genomic_DNA"/>
</dbReference>
<organism evidence="3 4">
    <name type="scientific">Aphanomyces stellatus</name>
    <dbReference type="NCBI Taxonomy" id="120398"/>
    <lineage>
        <taxon>Eukaryota</taxon>
        <taxon>Sar</taxon>
        <taxon>Stramenopiles</taxon>
        <taxon>Oomycota</taxon>
        <taxon>Saprolegniomycetes</taxon>
        <taxon>Saprolegniales</taxon>
        <taxon>Verrucalvaceae</taxon>
        <taxon>Aphanomyces</taxon>
    </lineage>
</organism>
<proteinExistence type="predicted"/>
<dbReference type="EMBL" id="VJMH01007384">
    <property type="protein sequence ID" value="KAF0683671.1"/>
    <property type="molecule type" value="Genomic_DNA"/>
</dbReference>
<reference evidence="3 4" key="1">
    <citation type="submission" date="2019-03" db="EMBL/GenBank/DDBJ databases">
        <authorList>
            <person name="Gaulin E."/>
            <person name="Dumas B."/>
        </authorList>
    </citation>
    <scope>NUCLEOTIDE SEQUENCE [LARGE SCALE GENOMIC DNA]</scope>
    <source>
        <strain evidence="3">CBS 568.67</strain>
    </source>
</reference>
<dbReference type="Pfam" id="PF13424">
    <property type="entry name" value="TPR_12"/>
    <property type="match status" value="1"/>
</dbReference>
<dbReference type="PANTHER" id="PTHR46082:SF6">
    <property type="entry name" value="AAA+ ATPASE DOMAIN-CONTAINING PROTEIN-RELATED"/>
    <property type="match status" value="1"/>
</dbReference>
<reference evidence="2" key="2">
    <citation type="submission" date="2019-06" db="EMBL/GenBank/DDBJ databases">
        <title>Genomics analysis of Aphanomyces spp. identifies a new class of oomycete effector associated with host adaptation.</title>
        <authorList>
            <person name="Gaulin E."/>
        </authorList>
    </citation>
    <scope>NUCLEOTIDE SEQUENCE</scope>
    <source>
        <strain evidence="2">CBS 578.67</strain>
    </source>
</reference>
<evidence type="ECO:0000313" key="2">
    <source>
        <dbReference type="EMBL" id="KAF0683671.1"/>
    </source>
</evidence>
<keyword evidence="1" id="KW-0472">Membrane</keyword>
<evidence type="ECO:0000256" key="1">
    <source>
        <dbReference type="SAM" id="Phobius"/>
    </source>
</evidence>
<dbReference type="OrthoDB" id="435799at2759"/>
<feature type="transmembrane region" description="Helical" evidence="1">
    <location>
        <begin position="689"/>
        <end position="708"/>
    </location>
</feature>
<gene>
    <name evidence="3" type="primary">Aste57867_24286</name>
    <name evidence="2" type="ORF">As57867_024211</name>
    <name evidence="3" type="ORF">ASTE57867_24286</name>
</gene>
<dbReference type="Proteomes" id="UP000332933">
    <property type="component" value="Unassembled WGS sequence"/>
</dbReference>
<sequence length="711" mass="81532">MEIECAESPRGLTLAFFKHFVDVQGGRGVFQDLTTEQVCDRFVIPYTESTEVSLVDHVGDSGPDGEMYVRRATWFVSHAWSYLFLDIIDALDHFMDEHNLTSEKESAGLWFCLFNNNQHKVRERSFLHWYTTFKAALTAIGNVVMVFSPWNNPIALTRSWCVFERDREKLIFLEHIKEYDVFELLLSEINSANSTTTFPTDRDAIFDLIEKGPGFDKLDRMVFVVLEAWIFRTLETQMALASTPEEQAQWLFVKGDIVFSKREFTGAEAIFQSTVAILGNVARERSPLYWRAISHLAMAKQKQNHPRDAWEQLFLDALAHQEKLLGPKHDHTLETMCWLGDTYCYVDEYNLGMPFLYKCFEMSYRIGGLKHSLTLPTASAIGRNLMFQNRIVEAKRWLADAHRSIETEDDVRHIWRNNIGSDLANCYAKQGQFALASQFFENIYRMQVRTLGPEAHATLVSLRALSVNLCSQGKYENLETNLLKCYDGFLALKSYGWAADCQKALGILYHCLEDHARAKFALDATYATFIDMFGHTSTPARKILFLRFFVAMESPEDVDSMDKINFLESLVVDANLQHETWTEFPCHCCFNPIQGTLYMCPICPRYSLQFCDVCVSKSDATCGHAPTEWICRLPPARFLLHARLYLLSTRAMWTDYSVYFQAYQDHCDLYGVSDRIEDIRPSGAISGKMATGCVVSLSFCVVVVLAFLKHK</sequence>
<evidence type="ECO:0000313" key="4">
    <source>
        <dbReference type="Proteomes" id="UP000332933"/>
    </source>
</evidence>
<name>A0A485LPZ6_9STRA</name>
<dbReference type="InterPro" id="IPR011990">
    <property type="entry name" value="TPR-like_helical_dom_sf"/>
</dbReference>